<comment type="caution">
    <text evidence="2">The sequence shown here is derived from an EMBL/GenBank/DDBJ whole genome shotgun (WGS) entry which is preliminary data.</text>
</comment>
<dbReference type="EMBL" id="JARK01001364">
    <property type="protein sequence ID" value="EYC18367.1"/>
    <property type="molecule type" value="Genomic_DNA"/>
</dbReference>
<dbReference type="AlphaFoldDB" id="A0A016UU66"/>
<feature type="compositionally biased region" description="Low complexity" evidence="1">
    <location>
        <begin position="71"/>
        <end position="92"/>
    </location>
</feature>
<dbReference type="EMBL" id="JARK01001364">
    <property type="protein sequence ID" value="EYC18368.1"/>
    <property type="molecule type" value="Genomic_DNA"/>
</dbReference>
<name>A0A016UU66_9BILA</name>
<dbReference type="Proteomes" id="UP000024635">
    <property type="component" value="Unassembled WGS sequence"/>
</dbReference>
<feature type="region of interest" description="Disordered" evidence="1">
    <location>
        <begin position="18"/>
        <end position="37"/>
    </location>
</feature>
<feature type="compositionally biased region" description="Basic and acidic residues" evidence="1">
    <location>
        <begin position="18"/>
        <end position="28"/>
    </location>
</feature>
<reference evidence="4" key="2">
    <citation type="journal article" date="2015" name="Nat. Genet.">
        <title>The genome and transcriptome of the zoonotic hookworm Ancylostoma ceylanicum identify infection-specific gene families.</title>
        <authorList>
            <person name="Schwarz E.M."/>
            <person name="Hu Y."/>
            <person name="Antoshechkin I."/>
            <person name="Miller M.M."/>
            <person name="Sternberg P.W."/>
            <person name="Aroian R.V."/>
        </authorList>
    </citation>
    <scope>NUCLEOTIDE SEQUENCE</scope>
    <source>
        <strain evidence="4">HY135</strain>
    </source>
</reference>
<keyword evidence="4" id="KW-1185">Reference proteome</keyword>
<reference evidence="2" key="1">
    <citation type="submission" date="2014-02" db="EMBL/GenBank/DDBJ databases">
        <title>The genome and transcriptome of the zoonotic hookworm Ancylostoma ceylanicum reveal infection-specific gene families.</title>
        <authorList>
            <person name="Schwarz E.M."/>
            <person name="Hu Y."/>
            <person name="Antoshechkin I."/>
            <person name="Miller M.M."/>
            <person name="Sternberg P.W."/>
            <person name="Aroian R.V."/>
        </authorList>
    </citation>
    <scope>NUCLEOTIDE SEQUENCE</scope>
    <source>
        <strain evidence="2">HY135</strain>
    </source>
</reference>
<accession>A0A016UU66</accession>
<protein>
    <submittedName>
        <fullName evidence="2">Uncharacterized protein</fullName>
    </submittedName>
</protein>
<feature type="region of interest" description="Disordered" evidence="1">
    <location>
        <begin position="60"/>
        <end position="92"/>
    </location>
</feature>
<evidence type="ECO:0000313" key="4">
    <source>
        <dbReference type="Proteomes" id="UP000024635"/>
    </source>
</evidence>
<gene>
    <name evidence="2" type="primary">Acey_s0028.g1822</name>
    <name evidence="3" type="synonym">Acey_s0028.g1823</name>
    <name evidence="2" type="ORF">Y032_0028g1822</name>
    <name evidence="3" type="ORF">Y032_0028g1823</name>
</gene>
<evidence type="ECO:0000256" key="1">
    <source>
        <dbReference type="SAM" id="MobiDB-lite"/>
    </source>
</evidence>
<organism evidence="2 4">
    <name type="scientific">Ancylostoma ceylanicum</name>
    <dbReference type="NCBI Taxonomy" id="53326"/>
    <lineage>
        <taxon>Eukaryota</taxon>
        <taxon>Metazoa</taxon>
        <taxon>Ecdysozoa</taxon>
        <taxon>Nematoda</taxon>
        <taxon>Chromadorea</taxon>
        <taxon>Rhabditida</taxon>
        <taxon>Rhabditina</taxon>
        <taxon>Rhabditomorpha</taxon>
        <taxon>Strongyloidea</taxon>
        <taxon>Ancylostomatidae</taxon>
        <taxon>Ancylostomatinae</taxon>
        <taxon>Ancylostoma</taxon>
    </lineage>
</organism>
<sequence length="92" mass="10063">MTTPTEAVVIVVGVRSDRRTKVRNDPRRNPTHRIPTSIDAHGLMSDRAGVRRTLYSGECALGTQPERRNASGRNASSNGSQLLPFSPPLLLQ</sequence>
<proteinExistence type="predicted"/>
<evidence type="ECO:0000313" key="3">
    <source>
        <dbReference type="EMBL" id="EYC18368.1"/>
    </source>
</evidence>
<evidence type="ECO:0000313" key="2">
    <source>
        <dbReference type="EMBL" id="EYC18367.1"/>
    </source>
</evidence>